<feature type="compositionally biased region" description="Low complexity" evidence="14">
    <location>
        <begin position="1118"/>
        <end position="1130"/>
    </location>
</feature>
<comment type="caution">
    <text evidence="16">The sequence shown here is derived from an EMBL/GenBank/DDBJ whole genome shotgun (WGS) entry which is preliminary data.</text>
</comment>
<keyword evidence="7" id="KW-0689">Ribosomal protein</keyword>
<dbReference type="GO" id="GO:0019843">
    <property type="term" value="F:rRNA binding"/>
    <property type="evidence" value="ECO:0007669"/>
    <property type="project" value="UniProtKB-KW"/>
</dbReference>
<dbReference type="STRING" id="43265.A0A545V4E3"/>
<feature type="compositionally biased region" description="Low complexity" evidence="14">
    <location>
        <begin position="246"/>
        <end position="273"/>
    </location>
</feature>
<dbReference type="GO" id="GO:1990904">
    <property type="term" value="C:ribonucleoprotein complex"/>
    <property type="evidence" value="ECO:0007669"/>
    <property type="project" value="UniProtKB-KW"/>
</dbReference>
<dbReference type="Pfam" id="PF00172">
    <property type="entry name" value="Zn_clus"/>
    <property type="match status" value="1"/>
</dbReference>
<dbReference type="GO" id="GO:0008270">
    <property type="term" value="F:zinc ion binding"/>
    <property type="evidence" value="ECO:0007669"/>
    <property type="project" value="InterPro"/>
</dbReference>
<feature type="compositionally biased region" description="Pro residues" evidence="14">
    <location>
        <begin position="542"/>
        <end position="556"/>
    </location>
</feature>
<evidence type="ECO:0000256" key="7">
    <source>
        <dbReference type="ARBA" id="ARBA00022980"/>
    </source>
</evidence>
<comment type="similarity">
    <text evidence="2">Belongs to the universal ribosomal protein uS4 family.</text>
</comment>
<evidence type="ECO:0000256" key="12">
    <source>
        <dbReference type="ARBA" id="ARBA00023274"/>
    </source>
</evidence>
<dbReference type="Pfam" id="PF04082">
    <property type="entry name" value="Fungal_trans"/>
    <property type="match status" value="1"/>
</dbReference>
<evidence type="ECO:0000256" key="5">
    <source>
        <dbReference type="ARBA" id="ARBA00022833"/>
    </source>
</evidence>
<protein>
    <submittedName>
        <fullName evidence="16">30S ribosomal subunit S4</fullName>
    </submittedName>
</protein>
<dbReference type="PANTHER" id="PTHR31313">
    <property type="entry name" value="TY1 ENHANCER ACTIVATOR"/>
    <property type="match status" value="1"/>
</dbReference>
<dbReference type="OrthoDB" id="2162761at2759"/>
<dbReference type="SMART" id="SM00363">
    <property type="entry name" value="S4"/>
    <property type="match status" value="1"/>
</dbReference>
<keyword evidence="11" id="KW-0539">Nucleus</keyword>
<dbReference type="SUPFAM" id="SSF55174">
    <property type="entry name" value="Alpha-L RNA-binding motif"/>
    <property type="match status" value="1"/>
</dbReference>
<evidence type="ECO:0000313" key="17">
    <source>
        <dbReference type="Proteomes" id="UP000315783"/>
    </source>
</evidence>
<sequence>MRKPARFFSLAKPKLRQSWNKYNMYNIYRNAAREPIIRGTPTFFQQKWGAKSRARAYHGEHIPEKKWVRLFSPRLMSAVDMPPEYLAAHDGSEQAAGRGSGLSTSNVNAQSYSRVPVPVVRQDKAASPNELISRQYQEMTPYMQMTFAPLERRLDTAIFRAMFATSVRQARQFVLHGAVKVNGKKLLHPSYQLNPGDMFQVDIEKVMYATGVQKSSKNSLPGLEQKLASRKKISDRDHISSAEKYAAPAEGQGEGEAAANASVEAVSEGSEAAQGDAALPELSEEAQQRWQRNELKAFLRRCKALLALEAKHLTAKEKQSLRLLRSDAKRLLSRPQDSELDVSELMQELQLVIKNQEVLAKLNAEHTPGDQATAMEGGETAGEQQFSREKQYRQTLDGLSEEQKERAKEIVGSARLSNEDMRRLKALLLADEENPVDETKPYATPWAPRPFMAAFAFIPRYLEVNHDICAAVYLRHPVARKGRAEVPTPFSYLTNQLAHNCEAFRSNSAAIEPGCGKSDDCYNNINLGPPTHASRRLNVAPSLPPHPTIRPPPTLSPPNQADRLHAAIMHKTPGPYTERRDSSIADDPGPALKKKKSRRGAESSNQKRKCISTACIACRKRKSKCDGAVPSCAACASVYGTECIYDPNSDHRRKGVYREKTDGMKADDATLKILVEAILNADEDDVDDVVRRIRNCDSLDNLAQQLLKDGPGGPGSSAEHSSDEHWPAQMDGERELAAYSDASDTRTKGDHFFAEAKRLIMEGDEFERPRLVTVQALALMSVREAGCAREATGWVYSGMSFRMAQDIGLNLEISPNDKKVMTDEEIDARRITFWGCFNFDKCWSNYLGRLPQLPKSTFTVAKFDVFPDEDASPWVPLTDKGFDESAKQPSRTRAAALLLSSLCEISSDLLLFFYHPNHIHRSSGKTIELKKLSELHKRLEEWRKNLPKEFEAGDGQLPNVILMHMFFHLQFIHLFRPFLKYSPSSSPLPSHISPRRICTSNAGAISKLMRLYKKHWNLRQICNIAVYMTHSACTIHLLNLPEKTAKRDFTHGIKHLEEISEDWLCARRTLSILSVLARKWNCVIPEDAAQILQRTDELYGHYSTSEVPSPKSSTGLSPQAPTEETTAAQAHMQASHFKQHPSPGRVQFAQSAMAQAAAPQASISARLDMNNTPVTPQQQPSQPQQDLGVTSQHIAYAPETLDSWGQAIMTTSPAASGYPTTSAAGLSSNAEAIRGFTGSRIAPSGVLTGQGAGLDNNQWILNDSAKWQHNFNGWDLGQSLPGAMQFAFPPQGSLPLNTNPAVTAAAAANMQTMGHPPSNLEAFDASMHDTRWLPDLE</sequence>
<organism evidence="16 17">
    <name type="scientific">Cordyceps javanica</name>
    <dbReference type="NCBI Taxonomy" id="43265"/>
    <lineage>
        <taxon>Eukaryota</taxon>
        <taxon>Fungi</taxon>
        <taxon>Dikarya</taxon>
        <taxon>Ascomycota</taxon>
        <taxon>Pezizomycotina</taxon>
        <taxon>Sordariomycetes</taxon>
        <taxon>Hypocreomycetidae</taxon>
        <taxon>Hypocreales</taxon>
        <taxon>Cordycipitaceae</taxon>
        <taxon>Cordyceps</taxon>
    </lineage>
</organism>
<dbReference type="SUPFAM" id="SSF57701">
    <property type="entry name" value="Zn2/Cys6 DNA-binding domain"/>
    <property type="match status" value="1"/>
</dbReference>
<proteinExistence type="inferred from homology"/>
<evidence type="ECO:0000256" key="2">
    <source>
        <dbReference type="ARBA" id="ARBA00007465"/>
    </source>
</evidence>
<dbReference type="PROSITE" id="PS00463">
    <property type="entry name" value="ZN2_CY6_FUNGAL_1"/>
    <property type="match status" value="1"/>
</dbReference>
<dbReference type="Gene3D" id="3.10.290.10">
    <property type="entry name" value="RNA-binding S4 domain"/>
    <property type="match status" value="1"/>
</dbReference>
<dbReference type="CDD" id="cd12148">
    <property type="entry name" value="fungal_TF_MHR"/>
    <property type="match status" value="1"/>
</dbReference>
<dbReference type="InterPro" id="IPR007219">
    <property type="entry name" value="XnlR_reg_dom"/>
</dbReference>
<dbReference type="GO" id="GO:0005840">
    <property type="term" value="C:ribosome"/>
    <property type="evidence" value="ECO:0007669"/>
    <property type="project" value="UniProtKB-KW"/>
</dbReference>
<dbReference type="CDD" id="cd00165">
    <property type="entry name" value="S4"/>
    <property type="match status" value="1"/>
</dbReference>
<evidence type="ECO:0000256" key="1">
    <source>
        <dbReference type="ARBA" id="ARBA00004123"/>
    </source>
</evidence>
<evidence type="ECO:0000313" key="16">
    <source>
        <dbReference type="EMBL" id="TQV96566.1"/>
    </source>
</evidence>
<name>A0A545V4E3_9HYPO</name>
<keyword evidence="6 13" id="KW-0694">RNA-binding</keyword>
<dbReference type="CDD" id="cd00067">
    <property type="entry name" value="GAL4"/>
    <property type="match status" value="1"/>
</dbReference>
<reference evidence="16 17" key="1">
    <citation type="journal article" date="2019" name="Appl. Microbiol. Biotechnol.">
        <title>Genome sequence of Isaria javanica and comparative genome analysis insights into family S53 peptidase evolution in fungal entomopathogens.</title>
        <authorList>
            <person name="Lin R."/>
            <person name="Zhang X."/>
            <person name="Xin B."/>
            <person name="Zou M."/>
            <person name="Gao Y."/>
            <person name="Qin F."/>
            <person name="Hu Q."/>
            <person name="Xie B."/>
            <person name="Cheng X."/>
        </authorList>
    </citation>
    <scope>NUCLEOTIDE SEQUENCE [LARGE SCALE GENOMIC DNA]</scope>
    <source>
        <strain evidence="16 17">IJ1G</strain>
    </source>
</reference>
<keyword evidence="3" id="KW-0479">Metal-binding</keyword>
<keyword evidence="8" id="KW-0805">Transcription regulation</keyword>
<feature type="region of interest" description="Disordered" evidence="14">
    <location>
        <begin position="707"/>
        <end position="727"/>
    </location>
</feature>
<dbReference type="Pfam" id="PF01479">
    <property type="entry name" value="S4"/>
    <property type="match status" value="1"/>
</dbReference>
<feature type="region of interest" description="Disordered" evidence="14">
    <location>
        <begin position="1102"/>
        <end position="1143"/>
    </location>
</feature>
<dbReference type="InterPro" id="IPR001138">
    <property type="entry name" value="Zn2Cys6_DnaBD"/>
</dbReference>
<dbReference type="Gene3D" id="4.10.240.10">
    <property type="entry name" value="Zn(2)-C6 fungal-type DNA-binding domain"/>
    <property type="match status" value="1"/>
</dbReference>
<dbReference type="EMBL" id="SPUK01000006">
    <property type="protein sequence ID" value="TQV96566.1"/>
    <property type="molecule type" value="Genomic_DNA"/>
</dbReference>
<evidence type="ECO:0000259" key="15">
    <source>
        <dbReference type="PROSITE" id="PS50048"/>
    </source>
</evidence>
<keyword evidence="5" id="KW-0862">Zinc</keyword>
<dbReference type="GO" id="GO:0000981">
    <property type="term" value="F:DNA-binding transcription factor activity, RNA polymerase II-specific"/>
    <property type="evidence" value="ECO:0007669"/>
    <property type="project" value="InterPro"/>
</dbReference>
<keyword evidence="12" id="KW-0687">Ribonucleoprotein</keyword>
<evidence type="ECO:0000256" key="6">
    <source>
        <dbReference type="ARBA" id="ARBA00022884"/>
    </source>
</evidence>
<dbReference type="PROSITE" id="PS00632">
    <property type="entry name" value="RIBOSOMAL_S4"/>
    <property type="match status" value="1"/>
</dbReference>
<feature type="compositionally biased region" description="Basic and acidic residues" evidence="14">
    <location>
        <begin position="232"/>
        <end position="241"/>
    </location>
</feature>
<comment type="subcellular location">
    <subcellularLocation>
        <location evidence="1">Nucleus</location>
    </subcellularLocation>
</comment>
<feature type="region of interest" description="Disordered" evidence="14">
    <location>
        <begin position="532"/>
        <end position="560"/>
    </location>
</feature>
<dbReference type="PROSITE" id="PS50889">
    <property type="entry name" value="S4"/>
    <property type="match status" value="1"/>
</dbReference>
<feature type="compositionally biased region" description="Polar residues" evidence="14">
    <location>
        <begin position="1102"/>
        <end position="1117"/>
    </location>
</feature>
<dbReference type="PROSITE" id="PS50048">
    <property type="entry name" value="ZN2_CY6_FUNGAL_2"/>
    <property type="match status" value="1"/>
</dbReference>
<evidence type="ECO:0000256" key="14">
    <source>
        <dbReference type="SAM" id="MobiDB-lite"/>
    </source>
</evidence>
<feature type="region of interest" description="Disordered" evidence="14">
    <location>
        <begin position="572"/>
        <end position="604"/>
    </location>
</feature>
<feature type="region of interest" description="Disordered" evidence="14">
    <location>
        <begin position="228"/>
        <end position="280"/>
    </location>
</feature>
<dbReference type="GO" id="GO:0006351">
    <property type="term" value="P:DNA-templated transcription"/>
    <property type="evidence" value="ECO:0007669"/>
    <property type="project" value="InterPro"/>
</dbReference>
<dbReference type="InterPro" id="IPR018079">
    <property type="entry name" value="Ribosomal_uS4_CS"/>
</dbReference>
<evidence type="ECO:0000256" key="4">
    <source>
        <dbReference type="ARBA" id="ARBA00022730"/>
    </source>
</evidence>
<evidence type="ECO:0000256" key="11">
    <source>
        <dbReference type="ARBA" id="ARBA00023242"/>
    </source>
</evidence>
<keyword evidence="4 13" id="KW-0699">rRNA-binding</keyword>
<dbReference type="Proteomes" id="UP000315783">
    <property type="component" value="Unassembled WGS sequence"/>
</dbReference>
<dbReference type="GO" id="GO:0005634">
    <property type="term" value="C:nucleus"/>
    <property type="evidence" value="ECO:0007669"/>
    <property type="project" value="UniProtKB-SubCell"/>
</dbReference>
<dbReference type="InterPro" id="IPR036986">
    <property type="entry name" value="S4_RNA-bd_sf"/>
</dbReference>
<feature type="domain" description="Zn(2)-C6 fungal-type" evidence="15">
    <location>
        <begin position="614"/>
        <end position="645"/>
    </location>
</feature>
<evidence type="ECO:0000256" key="10">
    <source>
        <dbReference type="ARBA" id="ARBA00023163"/>
    </source>
</evidence>
<dbReference type="GO" id="GO:0003677">
    <property type="term" value="F:DNA binding"/>
    <property type="evidence" value="ECO:0007669"/>
    <property type="project" value="UniProtKB-KW"/>
</dbReference>
<evidence type="ECO:0000256" key="9">
    <source>
        <dbReference type="ARBA" id="ARBA00023125"/>
    </source>
</evidence>
<dbReference type="InterPro" id="IPR051615">
    <property type="entry name" value="Transcr_Regulatory_Elem"/>
</dbReference>
<keyword evidence="10" id="KW-0804">Transcription</keyword>
<evidence type="ECO:0000256" key="3">
    <source>
        <dbReference type="ARBA" id="ARBA00022723"/>
    </source>
</evidence>
<keyword evidence="9" id="KW-0238">DNA-binding</keyword>
<dbReference type="SMART" id="SM00906">
    <property type="entry name" value="Fungal_trans"/>
    <property type="match status" value="1"/>
</dbReference>
<keyword evidence="17" id="KW-1185">Reference proteome</keyword>
<gene>
    <name evidence="16" type="ORF">IF1G_05149</name>
</gene>
<dbReference type="SMART" id="SM00066">
    <property type="entry name" value="GAL4"/>
    <property type="match status" value="1"/>
</dbReference>
<dbReference type="InterPro" id="IPR036864">
    <property type="entry name" value="Zn2-C6_fun-type_DNA-bd_sf"/>
</dbReference>
<dbReference type="PANTHER" id="PTHR31313:SF81">
    <property type="entry name" value="TY1 ENHANCER ACTIVATOR"/>
    <property type="match status" value="1"/>
</dbReference>
<evidence type="ECO:0000256" key="13">
    <source>
        <dbReference type="PROSITE-ProRule" id="PRU00182"/>
    </source>
</evidence>
<accession>A0A545V4E3</accession>
<evidence type="ECO:0000256" key="8">
    <source>
        <dbReference type="ARBA" id="ARBA00023015"/>
    </source>
</evidence>
<dbReference type="InterPro" id="IPR002942">
    <property type="entry name" value="S4_RNA-bd"/>
</dbReference>